<dbReference type="RefSeq" id="WP_387406390.1">
    <property type="nucleotide sequence ID" value="NZ_JBIAQY010000018.1"/>
</dbReference>
<comment type="caution">
    <text evidence="2">The sequence shown here is derived from an EMBL/GenBank/DDBJ whole genome shotgun (WGS) entry which is preliminary data.</text>
</comment>
<evidence type="ECO:0000313" key="2">
    <source>
        <dbReference type="EMBL" id="MFF3573406.1"/>
    </source>
</evidence>
<keyword evidence="3" id="KW-1185">Reference proteome</keyword>
<gene>
    <name evidence="2" type="ORF">ACFYXQ_37180</name>
</gene>
<evidence type="ECO:0008006" key="4">
    <source>
        <dbReference type="Google" id="ProtNLM"/>
    </source>
</evidence>
<feature type="region of interest" description="Disordered" evidence="1">
    <location>
        <begin position="95"/>
        <end position="122"/>
    </location>
</feature>
<feature type="compositionally biased region" description="Polar residues" evidence="1">
    <location>
        <begin position="95"/>
        <end position="108"/>
    </location>
</feature>
<dbReference type="EMBL" id="JBIAQY010000018">
    <property type="protein sequence ID" value="MFF3573406.1"/>
    <property type="molecule type" value="Genomic_DNA"/>
</dbReference>
<evidence type="ECO:0000256" key="1">
    <source>
        <dbReference type="SAM" id="MobiDB-lite"/>
    </source>
</evidence>
<reference evidence="2 3" key="1">
    <citation type="submission" date="2024-10" db="EMBL/GenBank/DDBJ databases">
        <title>The Natural Products Discovery Center: Release of the First 8490 Sequenced Strains for Exploring Actinobacteria Biosynthetic Diversity.</title>
        <authorList>
            <person name="Kalkreuter E."/>
            <person name="Kautsar S.A."/>
            <person name="Yang D."/>
            <person name="Bader C.D."/>
            <person name="Teijaro C.N."/>
            <person name="Fluegel L."/>
            <person name="Davis C.M."/>
            <person name="Simpson J.R."/>
            <person name="Lauterbach L."/>
            <person name="Steele A.D."/>
            <person name="Gui C."/>
            <person name="Meng S."/>
            <person name="Li G."/>
            <person name="Viehrig K."/>
            <person name="Ye F."/>
            <person name="Su P."/>
            <person name="Kiefer A.F."/>
            <person name="Nichols A."/>
            <person name="Cepeda A.J."/>
            <person name="Yan W."/>
            <person name="Fan B."/>
            <person name="Jiang Y."/>
            <person name="Adhikari A."/>
            <person name="Zheng C.-J."/>
            <person name="Schuster L."/>
            <person name="Cowan T.M."/>
            <person name="Smanski M.J."/>
            <person name="Chevrette M.G."/>
            <person name="De Carvalho L.P.S."/>
            <person name="Shen B."/>
        </authorList>
    </citation>
    <scope>NUCLEOTIDE SEQUENCE [LARGE SCALE GENOMIC DNA]</scope>
    <source>
        <strain evidence="2 3">NPDC002593</strain>
    </source>
</reference>
<evidence type="ECO:0000313" key="3">
    <source>
        <dbReference type="Proteomes" id="UP001601992"/>
    </source>
</evidence>
<proteinExistence type="predicted"/>
<accession>A0ABW6SAS0</accession>
<protein>
    <recommendedName>
        <fullName evidence="4">DDE superfamily endonuclease</fullName>
    </recommendedName>
</protein>
<sequence>MRVREQPSCRSRQGFGVTYQVAALAAVSRHHDPSRGLGTPFPQGMQGQAAVAERFEVIEPQHRRTTSRDLLSRYEQRAERGFVLVFVDRRVNHSAVSTPQRARRTNQPAPADPNVRPAETSNATLRKEVVALTSCCTALIRDRF</sequence>
<organism evidence="2 3">
    <name type="scientific">Nocardia jiangxiensis</name>
    <dbReference type="NCBI Taxonomy" id="282685"/>
    <lineage>
        <taxon>Bacteria</taxon>
        <taxon>Bacillati</taxon>
        <taxon>Actinomycetota</taxon>
        <taxon>Actinomycetes</taxon>
        <taxon>Mycobacteriales</taxon>
        <taxon>Nocardiaceae</taxon>
        <taxon>Nocardia</taxon>
    </lineage>
</organism>
<name>A0ABW6SAS0_9NOCA</name>
<dbReference type="Proteomes" id="UP001601992">
    <property type="component" value="Unassembled WGS sequence"/>
</dbReference>